<dbReference type="PANTHER" id="PTHR11070">
    <property type="entry name" value="UVRD / RECB / PCRA DNA HELICASE FAMILY MEMBER"/>
    <property type="match status" value="1"/>
</dbReference>
<dbReference type="PROSITE" id="PS51217">
    <property type="entry name" value="UVRD_HELICASE_CTER"/>
    <property type="match status" value="1"/>
</dbReference>
<sequence length="672" mass="79154">MNFNLNNGQKQAIRHGEGPCIVIAPPGSGKTAVITQRTKYLIEQQGINPANILVITFTKAAATQMKERFGTLMGGASPVSFGTFHAVFFTVLRHAYGFRAENILKEEQRIEFLRDIIHRFDLEIDDEMEFISDITGEISLIKNDRISLEHYYSTNCPEDVFRKIYLEYDNKLKNARLIDFDDMLVYCYELFKVRKDILNAWQSKYKYILIDEFQDINKIQYDIIRMLAKPNNNLFIVGDDDQSIYRFRGAKPEIMLNFDKDYKNAKKVLLNTNYRSTQLIVEGAERVIHNNKSRFEKEVRTVQGEGTPIVIKTLKNQEEENKELINQILECRQSGGDFSDIAILYRTNTQPRILVEKLMEYNIPFKMRDILPNIYEHWITKNIISYIHLATGSRERKEFLQIINRPKRYVSRECLDNKQISFEYMREFYKDKDWMQERINKLEYDLRLLANMPPYAAINYIRQGIGYEEYLQEYAKYRRIKPDDLIDTLNEVQESAKSFKTFGEWFVHIDEYTNELKAQLKNRNCNHNSVSLATMHSAKGLEYKRVYIIDVNEGITPFRKAVTEADLAEERRMFYVALTRAKEQLYVYSLEERLGKKLEVSRFVGELIVNKQELVPSKEIIHKKYGEGVIKAVDKDKLIIYFKKNKKILVLDTNFCISNQYIKLKKEDSMLI</sequence>
<evidence type="ECO:0000259" key="12">
    <source>
        <dbReference type="PROSITE" id="PS51198"/>
    </source>
</evidence>
<keyword evidence="15" id="KW-1185">Reference proteome</keyword>
<dbReference type="GO" id="GO:0033202">
    <property type="term" value="C:DNA helicase complex"/>
    <property type="evidence" value="ECO:0007669"/>
    <property type="project" value="TreeGrafter"/>
</dbReference>
<dbReference type="GO" id="GO:0005829">
    <property type="term" value="C:cytosol"/>
    <property type="evidence" value="ECO:0007669"/>
    <property type="project" value="TreeGrafter"/>
</dbReference>
<comment type="catalytic activity">
    <reaction evidence="10">
        <text>ATP + H2O = ADP + phosphate + H(+)</text>
        <dbReference type="Rhea" id="RHEA:13065"/>
        <dbReference type="ChEBI" id="CHEBI:15377"/>
        <dbReference type="ChEBI" id="CHEBI:15378"/>
        <dbReference type="ChEBI" id="CHEBI:30616"/>
        <dbReference type="ChEBI" id="CHEBI:43474"/>
        <dbReference type="ChEBI" id="CHEBI:456216"/>
        <dbReference type="EC" id="5.6.2.4"/>
    </reaction>
</comment>
<dbReference type="InterPro" id="IPR014016">
    <property type="entry name" value="UvrD-like_ATP-bd"/>
</dbReference>
<comment type="similarity">
    <text evidence="1">Belongs to the helicase family. UvrD subfamily.</text>
</comment>
<evidence type="ECO:0000256" key="11">
    <source>
        <dbReference type="PROSITE-ProRule" id="PRU00560"/>
    </source>
</evidence>
<proteinExistence type="inferred from homology"/>
<dbReference type="Pfam" id="PF00580">
    <property type="entry name" value="UvrD-helicase"/>
    <property type="match status" value="1"/>
</dbReference>
<dbReference type="Pfam" id="PF13361">
    <property type="entry name" value="UvrD_C"/>
    <property type="match status" value="1"/>
</dbReference>
<dbReference type="GO" id="GO:0000725">
    <property type="term" value="P:recombinational repair"/>
    <property type="evidence" value="ECO:0007669"/>
    <property type="project" value="TreeGrafter"/>
</dbReference>
<evidence type="ECO:0000256" key="2">
    <source>
        <dbReference type="ARBA" id="ARBA00022741"/>
    </source>
</evidence>
<dbReference type="CDD" id="cd17932">
    <property type="entry name" value="DEXQc_UvrD"/>
    <property type="match status" value="1"/>
</dbReference>
<keyword evidence="5 11" id="KW-0067">ATP-binding</keyword>
<evidence type="ECO:0000256" key="5">
    <source>
        <dbReference type="ARBA" id="ARBA00022840"/>
    </source>
</evidence>
<dbReference type="InterPro" id="IPR014017">
    <property type="entry name" value="DNA_helicase_UvrD-like_C"/>
</dbReference>
<keyword evidence="3 11" id="KW-0378">Hydrolase</keyword>
<comment type="caution">
    <text evidence="14">The sequence shown here is derived from an EMBL/GenBank/DDBJ whole genome shotgun (WGS) entry which is preliminary data.</text>
</comment>
<keyword evidence="4 11" id="KW-0347">Helicase</keyword>
<dbReference type="Proteomes" id="UP000216411">
    <property type="component" value="Unassembled WGS sequence"/>
</dbReference>
<keyword evidence="2 11" id="KW-0547">Nucleotide-binding</keyword>
<feature type="domain" description="UvrD-like helicase C-terminal" evidence="13">
    <location>
        <begin position="278"/>
        <end position="540"/>
    </location>
</feature>
<dbReference type="EMBL" id="NOKA02000022">
    <property type="protein sequence ID" value="RDY31073.1"/>
    <property type="molecule type" value="Genomic_DNA"/>
</dbReference>
<evidence type="ECO:0000313" key="14">
    <source>
        <dbReference type="EMBL" id="RDY31073.1"/>
    </source>
</evidence>
<dbReference type="OrthoDB" id="9810135at2"/>
<protein>
    <recommendedName>
        <fullName evidence="9">DNA 3'-5' helicase</fullName>
        <ecNumber evidence="9">5.6.2.4</ecNumber>
    </recommendedName>
</protein>
<evidence type="ECO:0000256" key="4">
    <source>
        <dbReference type="ARBA" id="ARBA00022806"/>
    </source>
</evidence>
<evidence type="ECO:0000256" key="6">
    <source>
        <dbReference type="ARBA" id="ARBA00023125"/>
    </source>
</evidence>
<dbReference type="InterPro" id="IPR013986">
    <property type="entry name" value="DExx_box_DNA_helicase_dom_sf"/>
</dbReference>
<dbReference type="Gene3D" id="1.10.486.10">
    <property type="entry name" value="PCRA, domain 4"/>
    <property type="match status" value="1"/>
</dbReference>
<dbReference type="InterPro" id="IPR027417">
    <property type="entry name" value="P-loop_NTPase"/>
</dbReference>
<dbReference type="PROSITE" id="PS51198">
    <property type="entry name" value="UVRD_HELICASE_ATP_BIND"/>
    <property type="match status" value="1"/>
</dbReference>
<dbReference type="SUPFAM" id="SSF52540">
    <property type="entry name" value="P-loop containing nucleoside triphosphate hydrolases"/>
    <property type="match status" value="1"/>
</dbReference>
<dbReference type="PANTHER" id="PTHR11070:SF2">
    <property type="entry name" value="ATP-DEPENDENT DNA HELICASE SRS2"/>
    <property type="match status" value="1"/>
</dbReference>
<keyword evidence="6" id="KW-0238">DNA-binding</keyword>
<dbReference type="AlphaFoldDB" id="A0A371JEC0"/>
<dbReference type="EC" id="5.6.2.4" evidence="9"/>
<evidence type="ECO:0000256" key="1">
    <source>
        <dbReference type="ARBA" id="ARBA00009922"/>
    </source>
</evidence>
<evidence type="ECO:0000256" key="7">
    <source>
        <dbReference type="ARBA" id="ARBA00023235"/>
    </source>
</evidence>
<gene>
    <name evidence="14" type="ORF">CG710_011355</name>
</gene>
<evidence type="ECO:0000256" key="10">
    <source>
        <dbReference type="ARBA" id="ARBA00048988"/>
    </source>
</evidence>
<dbReference type="GO" id="GO:0005524">
    <property type="term" value="F:ATP binding"/>
    <property type="evidence" value="ECO:0007669"/>
    <property type="project" value="UniProtKB-UniRule"/>
</dbReference>
<feature type="domain" description="UvrD-like helicase ATP-binding" evidence="12">
    <location>
        <begin position="3"/>
        <end position="277"/>
    </location>
</feature>
<evidence type="ECO:0000259" key="13">
    <source>
        <dbReference type="PROSITE" id="PS51217"/>
    </source>
</evidence>
<dbReference type="GO" id="GO:0003677">
    <property type="term" value="F:DNA binding"/>
    <property type="evidence" value="ECO:0007669"/>
    <property type="project" value="UniProtKB-KW"/>
</dbReference>
<comment type="catalytic activity">
    <reaction evidence="8">
        <text>Couples ATP hydrolysis with the unwinding of duplex DNA by translocating in the 3'-5' direction.</text>
        <dbReference type="EC" id="5.6.2.4"/>
    </reaction>
</comment>
<accession>A0A371JEC0</accession>
<dbReference type="InterPro" id="IPR000212">
    <property type="entry name" value="DNA_helicase_UvrD/REP"/>
</dbReference>
<dbReference type="Gene3D" id="1.10.10.160">
    <property type="match status" value="1"/>
</dbReference>
<organism evidence="14 15">
    <name type="scientific">Lachnotalea glycerini</name>
    <dbReference type="NCBI Taxonomy" id="1763509"/>
    <lineage>
        <taxon>Bacteria</taxon>
        <taxon>Bacillati</taxon>
        <taxon>Bacillota</taxon>
        <taxon>Clostridia</taxon>
        <taxon>Lachnospirales</taxon>
        <taxon>Lachnospiraceae</taxon>
        <taxon>Lachnotalea</taxon>
    </lineage>
</organism>
<evidence type="ECO:0000256" key="3">
    <source>
        <dbReference type="ARBA" id="ARBA00022801"/>
    </source>
</evidence>
<name>A0A371JEC0_9FIRM</name>
<keyword evidence="7" id="KW-0413">Isomerase</keyword>
<evidence type="ECO:0000256" key="8">
    <source>
        <dbReference type="ARBA" id="ARBA00034617"/>
    </source>
</evidence>
<evidence type="ECO:0000313" key="15">
    <source>
        <dbReference type="Proteomes" id="UP000216411"/>
    </source>
</evidence>
<dbReference type="GO" id="GO:0043138">
    <property type="term" value="F:3'-5' DNA helicase activity"/>
    <property type="evidence" value="ECO:0007669"/>
    <property type="project" value="UniProtKB-EC"/>
</dbReference>
<feature type="binding site" evidence="11">
    <location>
        <begin position="24"/>
        <end position="31"/>
    </location>
    <ligand>
        <name>ATP</name>
        <dbReference type="ChEBI" id="CHEBI:30616"/>
    </ligand>
</feature>
<evidence type="ECO:0000256" key="9">
    <source>
        <dbReference type="ARBA" id="ARBA00034808"/>
    </source>
</evidence>
<dbReference type="RefSeq" id="WP_115804221.1">
    <property type="nucleotide sequence ID" value="NZ_NOKA02000022.1"/>
</dbReference>
<dbReference type="Gene3D" id="3.40.50.300">
    <property type="entry name" value="P-loop containing nucleotide triphosphate hydrolases"/>
    <property type="match status" value="2"/>
</dbReference>
<reference evidence="14 15" key="1">
    <citation type="journal article" date="2017" name="Genome Announc.">
        <title>Draft Genome Sequence of a Sporulating and Motile Strain of Lachnotalea glycerini Isolated from Water in Quebec City, Canada.</title>
        <authorList>
            <person name="Maheux A.F."/>
            <person name="Boudreau D.K."/>
            <person name="Berube E."/>
            <person name="Boissinot M."/>
            <person name="Raymond F."/>
            <person name="Brodeur S."/>
            <person name="Corbeil J."/>
            <person name="Isabel S."/>
            <person name="Omar R.F."/>
            <person name="Bergeron M.G."/>
        </authorList>
    </citation>
    <scope>NUCLEOTIDE SEQUENCE [LARGE SCALE GENOMIC DNA]</scope>
    <source>
        <strain evidence="14 15">CCRI-19302</strain>
    </source>
</reference>
<dbReference type="GO" id="GO:0016887">
    <property type="term" value="F:ATP hydrolysis activity"/>
    <property type="evidence" value="ECO:0007669"/>
    <property type="project" value="RHEA"/>
</dbReference>